<dbReference type="PANTHER" id="PTHR30575:SF0">
    <property type="entry name" value="XAA-ARG DIPEPTIDASE"/>
    <property type="match status" value="1"/>
</dbReference>
<dbReference type="AlphaFoldDB" id="A0A1C7M959"/>
<protein>
    <submittedName>
        <fullName evidence="3">Peptidase M20 domain-containing protein 2</fullName>
    </submittedName>
</protein>
<organism evidence="3 4">
    <name type="scientific">Grifola frondosa</name>
    <name type="common">Maitake</name>
    <name type="synonym">Polyporus frondosus</name>
    <dbReference type="NCBI Taxonomy" id="5627"/>
    <lineage>
        <taxon>Eukaryota</taxon>
        <taxon>Fungi</taxon>
        <taxon>Dikarya</taxon>
        <taxon>Basidiomycota</taxon>
        <taxon>Agaricomycotina</taxon>
        <taxon>Agaricomycetes</taxon>
        <taxon>Polyporales</taxon>
        <taxon>Grifolaceae</taxon>
        <taxon>Grifola</taxon>
    </lineage>
</organism>
<dbReference type="OMA" id="RVENCMK"/>
<dbReference type="Gene3D" id="3.30.70.360">
    <property type="match status" value="1"/>
</dbReference>
<dbReference type="STRING" id="5627.A0A1C7M959"/>
<dbReference type="InterPro" id="IPR011650">
    <property type="entry name" value="Peptidase_M20_dimer"/>
</dbReference>
<comment type="caution">
    <text evidence="3">The sequence shown here is derived from an EMBL/GenBank/DDBJ whole genome shotgun (WGS) entry which is preliminary data.</text>
</comment>
<dbReference type="EMBL" id="LUGG01000007">
    <property type="protein sequence ID" value="OBZ72886.1"/>
    <property type="molecule type" value="Genomic_DNA"/>
</dbReference>
<dbReference type="PANTHER" id="PTHR30575">
    <property type="entry name" value="PEPTIDASE M20"/>
    <property type="match status" value="1"/>
</dbReference>
<comment type="similarity">
    <text evidence="1">Belongs to the peptidase M20A family.</text>
</comment>
<dbReference type="NCBIfam" id="TIGR01891">
    <property type="entry name" value="amidohydrolases"/>
    <property type="match status" value="1"/>
</dbReference>
<dbReference type="FunFam" id="3.30.70.360:FF:000004">
    <property type="entry name" value="Peptidase M20 domain-containing protein 2"/>
    <property type="match status" value="1"/>
</dbReference>
<name>A0A1C7M959_GRIFR</name>
<accession>A0A1C7M959</accession>
<reference evidence="3 4" key="1">
    <citation type="submission" date="2016-03" db="EMBL/GenBank/DDBJ databases">
        <title>Whole genome sequencing of Grifola frondosa 9006-11.</title>
        <authorList>
            <person name="Min B."/>
            <person name="Park H."/>
            <person name="Kim J.-G."/>
            <person name="Cho H."/>
            <person name="Oh Y.-L."/>
            <person name="Kong W.-S."/>
            <person name="Choi I.-G."/>
        </authorList>
    </citation>
    <scope>NUCLEOTIDE SEQUENCE [LARGE SCALE GENOMIC DNA]</scope>
    <source>
        <strain evidence="3 4">9006-11</strain>
    </source>
</reference>
<dbReference type="GO" id="GO:0016805">
    <property type="term" value="F:dipeptidase activity"/>
    <property type="evidence" value="ECO:0007669"/>
    <property type="project" value="TreeGrafter"/>
</dbReference>
<evidence type="ECO:0000259" key="2">
    <source>
        <dbReference type="Pfam" id="PF07687"/>
    </source>
</evidence>
<evidence type="ECO:0000256" key="1">
    <source>
        <dbReference type="ARBA" id="ARBA00006247"/>
    </source>
</evidence>
<dbReference type="InterPro" id="IPR036264">
    <property type="entry name" value="Bact_exopeptidase_dim_dom"/>
</dbReference>
<dbReference type="InterPro" id="IPR017439">
    <property type="entry name" value="Amidohydrolase"/>
</dbReference>
<dbReference type="OrthoDB" id="6119954at2759"/>
<evidence type="ECO:0000313" key="3">
    <source>
        <dbReference type="EMBL" id="OBZ72886.1"/>
    </source>
</evidence>
<dbReference type="Proteomes" id="UP000092993">
    <property type="component" value="Unassembled WGS sequence"/>
</dbReference>
<proteinExistence type="inferred from homology"/>
<dbReference type="SUPFAM" id="SSF55031">
    <property type="entry name" value="Bacterial exopeptidase dimerisation domain"/>
    <property type="match status" value="1"/>
</dbReference>
<dbReference type="SUPFAM" id="SSF53187">
    <property type="entry name" value="Zn-dependent exopeptidases"/>
    <property type="match status" value="1"/>
</dbReference>
<feature type="domain" description="Peptidase M20 dimerisation" evidence="2">
    <location>
        <begin position="287"/>
        <end position="378"/>
    </location>
</feature>
<gene>
    <name evidence="3" type="primary">PM20D2_0</name>
    <name evidence="3" type="ORF">A0H81_06728</name>
</gene>
<keyword evidence="4" id="KW-1185">Reference proteome</keyword>
<evidence type="ECO:0000313" key="4">
    <source>
        <dbReference type="Proteomes" id="UP000092993"/>
    </source>
</evidence>
<dbReference type="Pfam" id="PF07687">
    <property type="entry name" value="M20_dimer"/>
    <property type="match status" value="1"/>
</dbReference>
<dbReference type="InterPro" id="IPR052030">
    <property type="entry name" value="Peptidase_M20/M20A_hydrolases"/>
</dbReference>
<sequence>MSSKSKMANDSEVQVGCFSHLLSFRRHAAGSAVSSRADNDSGVQKSLMAGLEVVAKDGEVNVSDELPAYVQFANTCLYCEPGAQFTPCGAREKPPSYAVQEIYRPDVVKTIETELDRLDSELRKLSLDIWNHPEIMYQEKYAHDTLTAFMSSHGFTVSPHYLGLSTAFRAAFSHTSAKSSVSGTRVLGVNAEMDALPGIGHACGHNLIAMSGVAVALALKAALQAHDISGTVVLLGTPAEEGGGGKIALLERGAYDEMDACVMCHPSPGPDNWTALGPSLACQPIEVEYFGHGAHAAASPWEAQNALDAAFLAYAGISALRQQMKPTHRVHGVVSGRDWAPNVIPDYAKMRYIVRAPTWGELETLRGRVKACFEAAAHATACKIEIKLGVGYFDLRQNGVLGQEYANFVEERYGMTAEVVTEGMRASTDFGNVTYALPAIHPSFAIPTEPNGGNHTPQFARAAATPEAHAAALTVAKGLAAVGMRVLDDGQFARAVKKAFEDARGE</sequence>
<dbReference type="CDD" id="cd05672">
    <property type="entry name" value="M20_ACY1L2-like"/>
    <property type="match status" value="1"/>
</dbReference>
<dbReference type="Gene3D" id="3.40.630.10">
    <property type="entry name" value="Zn peptidases"/>
    <property type="match status" value="1"/>
</dbReference>
<dbReference type="InterPro" id="IPR002933">
    <property type="entry name" value="Peptidase_M20"/>
</dbReference>
<dbReference type="Pfam" id="PF01546">
    <property type="entry name" value="Peptidase_M20"/>
    <property type="match status" value="1"/>
</dbReference>